<reference evidence="1 2" key="1">
    <citation type="journal article" date="2008" name="BMC Genomics">
        <title>Acidithiobacillus ferrooxidans metabolism: from genome sequence to industrial applications.</title>
        <authorList>
            <person name="Valdes J."/>
            <person name="Pedroso I."/>
            <person name="Quatrini R."/>
            <person name="Dodson R.J."/>
            <person name="Tettelin H."/>
            <person name="Blake R.II."/>
            <person name="Eisen J.A."/>
            <person name="Holmes D.S."/>
        </authorList>
    </citation>
    <scope>NUCLEOTIDE SEQUENCE [LARGE SCALE GENOMIC DNA]</scope>
    <source>
        <strain evidence="2">ATCC 23270 / DSM 14882 / CIP 104768 / NCIMB 8455</strain>
    </source>
</reference>
<proteinExistence type="predicted"/>
<name>B7JBL2_ACIF2</name>
<dbReference type="Proteomes" id="UP000001362">
    <property type="component" value="Chromosome"/>
</dbReference>
<organism evidence="1 2">
    <name type="scientific">Acidithiobacillus ferrooxidans (strain ATCC 23270 / DSM 14882 / CIP 104768 / NCIMB 8455)</name>
    <name type="common">Ferrobacillus ferrooxidans (strain ATCC 23270)</name>
    <dbReference type="NCBI Taxonomy" id="243159"/>
    <lineage>
        <taxon>Bacteria</taxon>
        <taxon>Pseudomonadati</taxon>
        <taxon>Pseudomonadota</taxon>
        <taxon>Acidithiobacillia</taxon>
        <taxon>Acidithiobacillales</taxon>
        <taxon>Acidithiobacillaceae</taxon>
        <taxon>Acidithiobacillus</taxon>
    </lineage>
</organism>
<dbReference type="eggNOG" id="ENOG5030ENV">
    <property type="taxonomic scope" value="Bacteria"/>
</dbReference>
<keyword evidence="2" id="KW-1185">Reference proteome</keyword>
<dbReference type="HOGENOM" id="CLU_093145_0_0_6"/>
<accession>B7JBL2</accession>
<dbReference type="KEGG" id="afr:AFE_1755"/>
<sequence length="230" mass="24541">MPSFFQGSFGTNSTLNIFYNDTYFQYQNSTLRLKLEVPYLSVSGLPNGASLSGGSVVSRKGVSTQTHSASGIGDVWLAAHYTVLQSSGLMPAIVPFAKIKFGTASASQGLGTGRNDYEIGMGLDETIGARIFPFAHIAYRFVGNPPGNNLQNIWTYNIGSSYLVDEHNVLTGMFDGAQSEQPGYSGPADLVVAWNYNVTRAGSGFQLYFDKGLSNGSPDFGIGIGGQVVF</sequence>
<dbReference type="AlphaFoldDB" id="B7JBL2"/>
<gene>
    <name evidence="1" type="ordered locus">AFE_1755</name>
</gene>
<evidence type="ECO:0008006" key="3">
    <source>
        <dbReference type="Google" id="ProtNLM"/>
    </source>
</evidence>
<dbReference type="STRING" id="243159.AFE_1755"/>
<protein>
    <recommendedName>
        <fullName evidence="3">Transporter</fullName>
    </recommendedName>
</protein>
<dbReference type="EMBL" id="CP001219">
    <property type="protein sequence ID" value="ACK78405.1"/>
    <property type="molecule type" value="Genomic_DNA"/>
</dbReference>
<evidence type="ECO:0000313" key="2">
    <source>
        <dbReference type="Proteomes" id="UP000001362"/>
    </source>
</evidence>
<dbReference type="PaxDb" id="243159-AFE_1755"/>
<evidence type="ECO:0000313" key="1">
    <source>
        <dbReference type="EMBL" id="ACK78405.1"/>
    </source>
</evidence>